<dbReference type="Gene3D" id="3.40.50.1820">
    <property type="entry name" value="alpha/beta hydrolase"/>
    <property type="match status" value="1"/>
</dbReference>
<evidence type="ECO:0000313" key="1">
    <source>
        <dbReference type="EMBL" id="MBB3712456.1"/>
    </source>
</evidence>
<dbReference type="GO" id="GO:0016787">
    <property type="term" value="F:hydrolase activity"/>
    <property type="evidence" value="ECO:0007669"/>
    <property type="project" value="UniProtKB-KW"/>
</dbReference>
<proteinExistence type="predicted"/>
<gene>
    <name evidence="1" type="ORF">FHS00_002044</name>
</gene>
<dbReference type="Proteomes" id="UP000576152">
    <property type="component" value="Unassembled WGS sequence"/>
</dbReference>
<organism evidence="1 2">
    <name type="scientific">Limimaricola variabilis</name>
    <dbReference type="NCBI Taxonomy" id="1492771"/>
    <lineage>
        <taxon>Bacteria</taxon>
        <taxon>Pseudomonadati</taxon>
        <taxon>Pseudomonadota</taxon>
        <taxon>Alphaproteobacteria</taxon>
        <taxon>Rhodobacterales</taxon>
        <taxon>Paracoccaceae</taxon>
        <taxon>Limimaricola</taxon>
    </lineage>
</organism>
<sequence>MAIVLPGLRYGCGRPLLHSTAALFERTGCDVARLAFDYAEDEAFLGAPDAEQFARIAADGRDVVAHLSAMRPYERVWLIGKSLGTLSMVAALSAGLCAPERTRAIWLTPSLLGTPLLSWMRDWPGRGLAVLGTEDPSNRAELRQALRRQFGLTLYMVTGADHGFDHVEGPDAAQRAVAEAIYAVREWREREL</sequence>
<keyword evidence="2" id="KW-1185">Reference proteome</keyword>
<dbReference type="SUPFAM" id="SSF53474">
    <property type="entry name" value="alpha/beta-Hydrolases"/>
    <property type="match status" value="1"/>
</dbReference>
<dbReference type="EMBL" id="JACIBX010000007">
    <property type="protein sequence ID" value="MBB3712456.1"/>
    <property type="molecule type" value="Genomic_DNA"/>
</dbReference>
<comment type="caution">
    <text evidence="1">The sequence shown here is derived from an EMBL/GenBank/DDBJ whole genome shotgun (WGS) entry which is preliminary data.</text>
</comment>
<dbReference type="InterPro" id="IPR029058">
    <property type="entry name" value="AB_hydrolase_fold"/>
</dbReference>
<reference evidence="1 2" key="1">
    <citation type="submission" date="2020-08" db="EMBL/GenBank/DDBJ databases">
        <title>Genomic Encyclopedia of Type Strains, Phase III (KMG-III): the genomes of soil and plant-associated and newly described type strains.</title>
        <authorList>
            <person name="Whitman W."/>
        </authorList>
    </citation>
    <scope>NUCLEOTIDE SEQUENCE [LARGE SCALE GENOMIC DNA]</scope>
    <source>
        <strain evidence="1 2">CECT 8572</strain>
    </source>
</reference>
<accession>A0ABR6HPI0</accession>
<dbReference type="RefSeq" id="WP_183472639.1">
    <property type="nucleotide sequence ID" value="NZ_JACIBX010000007.1"/>
</dbReference>
<name>A0ABR6HPI0_9RHOB</name>
<protein>
    <submittedName>
        <fullName evidence="1">Dienelactone hydrolase</fullName>
    </submittedName>
</protein>
<keyword evidence="1" id="KW-0378">Hydrolase</keyword>
<evidence type="ECO:0000313" key="2">
    <source>
        <dbReference type="Proteomes" id="UP000576152"/>
    </source>
</evidence>